<gene>
    <name evidence="2" type="ORF">EST38_g9158</name>
</gene>
<evidence type="ECO:0000313" key="3">
    <source>
        <dbReference type="Proteomes" id="UP000290288"/>
    </source>
</evidence>
<proteinExistence type="predicted"/>
<protein>
    <submittedName>
        <fullName evidence="2">Uncharacterized protein</fullName>
    </submittedName>
</protein>
<evidence type="ECO:0000256" key="1">
    <source>
        <dbReference type="SAM" id="MobiDB-lite"/>
    </source>
</evidence>
<organism evidence="2 3">
    <name type="scientific">Candolleomyces aberdarensis</name>
    <dbReference type="NCBI Taxonomy" id="2316362"/>
    <lineage>
        <taxon>Eukaryota</taxon>
        <taxon>Fungi</taxon>
        <taxon>Dikarya</taxon>
        <taxon>Basidiomycota</taxon>
        <taxon>Agaricomycotina</taxon>
        <taxon>Agaricomycetes</taxon>
        <taxon>Agaricomycetidae</taxon>
        <taxon>Agaricales</taxon>
        <taxon>Agaricineae</taxon>
        <taxon>Psathyrellaceae</taxon>
        <taxon>Candolleomyces</taxon>
    </lineage>
</organism>
<sequence>MPKAEILGDIQGLLTMNETLLSKKKARVIMARTTSSRSDANGKEPGTAASLSVEALEGADGDVEGEVDLKSPGLLEREKDRIAQVLSGDTGDTFTESEAQAARAWGKPLCGPVCSSVRERKRKRGCVGG</sequence>
<dbReference type="OrthoDB" id="3365224at2759"/>
<name>A0A4Q2DCZ3_9AGAR</name>
<accession>A0A4Q2DCZ3</accession>
<dbReference type="EMBL" id="SDEE01000410">
    <property type="protein sequence ID" value="RXW16696.1"/>
    <property type="molecule type" value="Genomic_DNA"/>
</dbReference>
<dbReference type="AlphaFoldDB" id="A0A4Q2DCZ3"/>
<comment type="caution">
    <text evidence="2">The sequence shown here is derived from an EMBL/GenBank/DDBJ whole genome shotgun (WGS) entry which is preliminary data.</text>
</comment>
<dbReference type="Proteomes" id="UP000290288">
    <property type="component" value="Unassembled WGS sequence"/>
</dbReference>
<keyword evidence="3" id="KW-1185">Reference proteome</keyword>
<reference evidence="2 3" key="1">
    <citation type="submission" date="2019-01" db="EMBL/GenBank/DDBJ databases">
        <title>Draft genome sequence of Psathyrella aberdarensis IHI B618.</title>
        <authorList>
            <person name="Buettner E."/>
            <person name="Kellner H."/>
        </authorList>
    </citation>
    <scope>NUCLEOTIDE SEQUENCE [LARGE SCALE GENOMIC DNA]</scope>
    <source>
        <strain evidence="2 3">IHI B618</strain>
    </source>
</reference>
<feature type="region of interest" description="Disordered" evidence="1">
    <location>
        <begin position="32"/>
        <end position="52"/>
    </location>
</feature>
<evidence type="ECO:0000313" key="2">
    <source>
        <dbReference type="EMBL" id="RXW16696.1"/>
    </source>
</evidence>